<sequence length="213" mass="25001">MKNCRVLIASKEIEKLFDNNFFSNIPHRFLKKGEVCYPETPRILVLKEGELKISLYEDSKELILYFLHKNNFCFCNNDIMVTAKEDSKFYFLESHHFIDLFNNIDFCNLLLNNLNQNIEMERNILKSLAFKSAKERISDFLLDLAQSIGKATNEGIIIDIHCTMEESASFLGMSRQRFSTFINEMINENILEKLGHKKILIKDLRKLENFAKE</sequence>
<evidence type="ECO:0000256" key="2">
    <source>
        <dbReference type="ARBA" id="ARBA00023125"/>
    </source>
</evidence>
<dbReference type="AlphaFoldDB" id="B9L8N9"/>
<evidence type="ECO:0000259" key="4">
    <source>
        <dbReference type="PROSITE" id="PS51063"/>
    </source>
</evidence>
<organism evidence="5 6">
    <name type="scientific">Nautilia profundicola (strain ATCC BAA-1463 / DSM 18972 / AmH)</name>
    <dbReference type="NCBI Taxonomy" id="598659"/>
    <lineage>
        <taxon>Bacteria</taxon>
        <taxon>Pseudomonadati</taxon>
        <taxon>Campylobacterota</taxon>
        <taxon>Epsilonproteobacteria</taxon>
        <taxon>Nautiliales</taxon>
        <taxon>Nautiliaceae</taxon>
        <taxon>Nautilia</taxon>
    </lineage>
</organism>
<dbReference type="CDD" id="cd00092">
    <property type="entry name" value="HTH_CRP"/>
    <property type="match status" value="1"/>
</dbReference>
<dbReference type="eggNOG" id="COG0664">
    <property type="taxonomic scope" value="Bacteria"/>
</dbReference>
<dbReference type="SUPFAM" id="SSF46785">
    <property type="entry name" value="Winged helix' DNA-binding domain"/>
    <property type="match status" value="1"/>
</dbReference>
<keyword evidence="3" id="KW-0804">Transcription</keyword>
<keyword evidence="6" id="KW-1185">Reference proteome</keyword>
<evidence type="ECO:0000256" key="3">
    <source>
        <dbReference type="ARBA" id="ARBA00023163"/>
    </source>
</evidence>
<dbReference type="GO" id="GO:0003677">
    <property type="term" value="F:DNA binding"/>
    <property type="evidence" value="ECO:0007669"/>
    <property type="project" value="UniProtKB-KW"/>
</dbReference>
<keyword evidence="2" id="KW-0238">DNA-binding</keyword>
<evidence type="ECO:0000313" key="6">
    <source>
        <dbReference type="Proteomes" id="UP000000448"/>
    </source>
</evidence>
<accession>B9L8N9</accession>
<dbReference type="InterPro" id="IPR036388">
    <property type="entry name" value="WH-like_DNA-bd_sf"/>
</dbReference>
<keyword evidence="1" id="KW-0805">Transcription regulation</keyword>
<proteinExistence type="predicted"/>
<dbReference type="RefSeq" id="WP_012663610.1">
    <property type="nucleotide sequence ID" value="NC_012115.1"/>
</dbReference>
<dbReference type="PROSITE" id="PS51063">
    <property type="entry name" value="HTH_CRP_2"/>
    <property type="match status" value="1"/>
</dbReference>
<dbReference type="HOGENOM" id="CLU_075053_13_0_7"/>
<reference evidence="5 6" key="1">
    <citation type="journal article" date="2009" name="PLoS Genet.">
        <title>Adaptations to submarine hydrothermal environments exemplified by the genome of Nautilia profundicola.</title>
        <authorList>
            <person name="Campbell B.J."/>
            <person name="Smith J.L."/>
            <person name="Hanson T.E."/>
            <person name="Klotz M.G."/>
            <person name="Stein L.Y."/>
            <person name="Lee C.K."/>
            <person name="Wu D."/>
            <person name="Robinson J.M."/>
            <person name="Khouri H.M."/>
            <person name="Eisen J.A."/>
            <person name="Cary S.C."/>
        </authorList>
    </citation>
    <scope>NUCLEOTIDE SEQUENCE [LARGE SCALE GENOMIC DNA]</scope>
    <source>
        <strain evidence="6">ATCC BAA-1463 / DSM 18972 / AmH</strain>
    </source>
</reference>
<dbReference type="OrthoDB" id="5353721at2"/>
<feature type="domain" description="HTH crp-type" evidence="4">
    <location>
        <begin position="131"/>
        <end position="205"/>
    </location>
</feature>
<dbReference type="GO" id="GO:0006355">
    <property type="term" value="P:regulation of DNA-templated transcription"/>
    <property type="evidence" value="ECO:0007669"/>
    <property type="project" value="InterPro"/>
</dbReference>
<dbReference type="InterPro" id="IPR014710">
    <property type="entry name" value="RmlC-like_jellyroll"/>
</dbReference>
<dbReference type="InterPro" id="IPR018490">
    <property type="entry name" value="cNMP-bd_dom_sf"/>
</dbReference>
<dbReference type="Pfam" id="PF13545">
    <property type="entry name" value="HTH_Crp_2"/>
    <property type="match status" value="1"/>
</dbReference>
<dbReference type="Gene3D" id="1.10.10.10">
    <property type="entry name" value="Winged helix-like DNA-binding domain superfamily/Winged helix DNA-binding domain"/>
    <property type="match status" value="1"/>
</dbReference>
<dbReference type="Gene3D" id="2.60.120.10">
    <property type="entry name" value="Jelly Rolls"/>
    <property type="match status" value="1"/>
</dbReference>
<evidence type="ECO:0000256" key="1">
    <source>
        <dbReference type="ARBA" id="ARBA00023015"/>
    </source>
</evidence>
<dbReference type="Proteomes" id="UP000000448">
    <property type="component" value="Chromosome"/>
</dbReference>
<dbReference type="SUPFAM" id="SSF51206">
    <property type="entry name" value="cAMP-binding domain-like"/>
    <property type="match status" value="1"/>
</dbReference>
<protein>
    <submittedName>
        <fullName evidence="5">Carbon monoxide oxidation system transcription regulator CooA-1</fullName>
    </submittedName>
</protein>
<dbReference type="EMBL" id="CP001279">
    <property type="protein sequence ID" value="ACM92238.1"/>
    <property type="molecule type" value="Genomic_DNA"/>
</dbReference>
<dbReference type="InterPro" id="IPR012318">
    <property type="entry name" value="HTH_CRP"/>
</dbReference>
<dbReference type="InterPro" id="IPR036390">
    <property type="entry name" value="WH_DNA-bd_sf"/>
</dbReference>
<evidence type="ECO:0000313" key="5">
    <source>
        <dbReference type="EMBL" id="ACM92238.1"/>
    </source>
</evidence>
<name>B9L8N9_NAUPA</name>
<dbReference type="STRING" id="598659.NAMH_0582"/>
<gene>
    <name evidence="5" type="ordered locus">NAMH_0582</name>
</gene>
<dbReference type="KEGG" id="nam:NAMH_0582"/>